<keyword evidence="11 15" id="KW-0560">Oxidoreductase</keyword>
<organism evidence="17 18">
    <name type="scientific">Thiothrix nivea (strain ATCC 35100 / DSM 5205 / JP2)</name>
    <dbReference type="NCBI Taxonomy" id="870187"/>
    <lineage>
        <taxon>Bacteria</taxon>
        <taxon>Pseudomonadati</taxon>
        <taxon>Pseudomonadota</taxon>
        <taxon>Gammaproteobacteria</taxon>
        <taxon>Thiotrichales</taxon>
        <taxon>Thiotrichaceae</taxon>
        <taxon>Thiothrix</taxon>
    </lineage>
</organism>
<protein>
    <recommendedName>
        <fullName evidence="6 15">Aspartate-semialdehyde dehydrogenase</fullName>
        <shortName evidence="15">ASA dehydrogenase</shortName>
        <shortName evidence="15">ASADH</shortName>
        <ecNumber evidence="6 15">1.2.1.11</ecNumber>
    </recommendedName>
    <alternativeName>
        <fullName evidence="15">Aspartate-beta-semialdehyde dehydrogenase</fullName>
    </alternativeName>
</protein>
<comment type="catalytic activity">
    <reaction evidence="14 15">
        <text>L-aspartate 4-semialdehyde + phosphate + NADP(+) = 4-phospho-L-aspartate + NADPH + H(+)</text>
        <dbReference type="Rhea" id="RHEA:24284"/>
        <dbReference type="ChEBI" id="CHEBI:15378"/>
        <dbReference type="ChEBI" id="CHEBI:43474"/>
        <dbReference type="ChEBI" id="CHEBI:57535"/>
        <dbReference type="ChEBI" id="CHEBI:57783"/>
        <dbReference type="ChEBI" id="CHEBI:58349"/>
        <dbReference type="ChEBI" id="CHEBI:537519"/>
        <dbReference type="EC" id="1.2.1.11"/>
    </reaction>
</comment>
<keyword evidence="18" id="KW-1185">Reference proteome</keyword>
<dbReference type="InterPro" id="IPR012080">
    <property type="entry name" value="Asp_semialdehyde_DH"/>
</dbReference>
<dbReference type="UniPathway" id="UPA00034">
    <property type="reaction ID" value="UER00016"/>
</dbReference>
<dbReference type="NCBIfam" id="NF005957">
    <property type="entry name" value="PRK08040.1"/>
    <property type="match status" value="1"/>
</dbReference>
<dbReference type="RefSeq" id="WP_002710038.1">
    <property type="nucleotide sequence ID" value="NZ_JH651384.1"/>
</dbReference>
<dbReference type="GO" id="GO:0009089">
    <property type="term" value="P:lysine biosynthetic process via diaminopimelate"/>
    <property type="evidence" value="ECO:0007669"/>
    <property type="project" value="UniProtKB-UniRule"/>
</dbReference>
<evidence type="ECO:0000256" key="2">
    <source>
        <dbReference type="ARBA" id="ARBA00005076"/>
    </source>
</evidence>
<dbReference type="SUPFAM" id="SSF51735">
    <property type="entry name" value="NAD(P)-binding Rossmann-fold domains"/>
    <property type="match status" value="1"/>
</dbReference>
<dbReference type="SUPFAM" id="SSF55347">
    <property type="entry name" value="Glyceraldehyde-3-phosphate dehydrogenase-like, C-terminal domain"/>
    <property type="match status" value="1"/>
</dbReference>
<evidence type="ECO:0000256" key="7">
    <source>
        <dbReference type="ARBA" id="ARBA00022605"/>
    </source>
</evidence>
<feature type="binding site" evidence="15">
    <location>
        <position position="238"/>
    </location>
    <ligand>
        <name>substrate</name>
    </ligand>
</feature>
<dbReference type="OrthoDB" id="9805684at2"/>
<feature type="binding site" evidence="15">
    <location>
        <position position="184"/>
    </location>
    <ligand>
        <name>NADP(+)</name>
        <dbReference type="ChEBI" id="CHEBI:58349"/>
    </ligand>
</feature>
<dbReference type="PANTHER" id="PTHR46278">
    <property type="entry name" value="DEHYDROGENASE, PUTATIVE-RELATED"/>
    <property type="match status" value="1"/>
</dbReference>
<dbReference type="GO" id="GO:0050661">
    <property type="term" value="F:NADP binding"/>
    <property type="evidence" value="ECO:0007669"/>
    <property type="project" value="UniProtKB-UniRule"/>
</dbReference>
<evidence type="ECO:0000256" key="9">
    <source>
        <dbReference type="ARBA" id="ARBA00022857"/>
    </source>
</evidence>
<dbReference type="AlphaFoldDB" id="A0A656HIE5"/>
<dbReference type="Gene3D" id="3.30.360.10">
    <property type="entry name" value="Dihydrodipicolinate Reductase, domain 2"/>
    <property type="match status" value="1"/>
</dbReference>
<dbReference type="Pfam" id="PF02774">
    <property type="entry name" value="Semialdhyde_dhC"/>
    <property type="match status" value="1"/>
</dbReference>
<evidence type="ECO:0000259" key="16">
    <source>
        <dbReference type="SMART" id="SM00859"/>
    </source>
</evidence>
<evidence type="ECO:0000256" key="1">
    <source>
        <dbReference type="ARBA" id="ARBA00005021"/>
    </source>
</evidence>
<dbReference type="PANTHER" id="PTHR46278:SF2">
    <property type="entry name" value="ASPARTATE-SEMIALDEHYDE DEHYDROGENASE"/>
    <property type="match status" value="1"/>
</dbReference>
<keyword evidence="10 15" id="KW-0220">Diaminopimelate biosynthesis</keyword>
<evidence type="ECO:0000256" key="13">
    <source>
        <dbReference type="ARBA" id="ARBA00023167"/>
    </source>
</evidence>
<keyword evidence="9 15" id="KW-0521">NADP</keyword>
<evidence type="ECO:0000256" key="10">
    <source>
        <dbReference type="ARBA" id="ARBA00022915"/>
    </source>
</evidence>
<dbReference type="GO" id="GO:0046983">
    <property type="term" value="F:protein dimerization activity"/>
    <property type="evidence" value="ECO:0007669"/>
    <property type="project" value="InterPro"/>
</dbReference>
<evidence type="ECO:0000256" key="15">
    <source>
        <dbReference type="HAMAP-Rule" id="MF_02121"/>
    </source>
</evidence>
<dbReference type="Gene3D" id="3.40.50.720">
    <property type="entry name" value="NAD(P)-binding Rossmann-like Domain"/>
    <property type="match status" value="1"/>
</dbReference>
<feature type="binding site" evidence="15">
    <location>
        <position position="101"/>
    </location>
    <ligand>
        <name>phosphate</name>
        <dbReference type="ChEBI" id="CHEBI:43474"/>
    </ligand>
</feature>
<evidence type="ECO:0000313" key="17">
    <source>
        <dbReference type="EMBL" id="EIJ36153.1"/>
    </source>
</evidence>
<comment type="similarity">
    <text evidence="4 15">Belongs to the aspartate-semialdehyde dehydrogenase family.</text>
</comment>
<dbReference type="GO" id="GO:0004073">
    <property type="term" value="F:aspartate-semialdehyde dehydrogenase activity"/>
    <property type="evidence" value="ECO:0007669"/>
    <property type="project" value="UniProtKB-UniRule"/>
</dbReference>
<dbReference type="HAMAP" id="MF_02121">
    <property type="entry name" value="ASADH"/>
    <property type="match status" value="1"/>
</dbReference>
<dbReference type="UniPathway" id="UPA00051">
    <property type="reaction ID" value="UER00464"/>
</dbReference>
<evidence type="ECO:0000256" key="8">
    <source>
        <dbReference type="ARBA" id="ARBA00022697"/>
    </source>
</evidence>
<accession>A0A656HIE5</accession>
<comment type="caution">
    <text evidence="15">Lacks conserved residue(s) required for the propagation of feature annotation.</text>
</comment>
<dbReference type="Pfam" id="PF01118">
    <property type="entry name" value="Semialdhyde_dh"/>
    <property type="match status" value="1"/>
</dbReference>
<dbReference type="GO" id="GO:0051287">
    <property type="term" value="F:NAD binding"/>
    <property type="evidence" value="ECO:0007669"/>
    <property type="project" value="InterPro"/>
</dbReference>
<dbReference type="PIRSF" id="PIRSF000148">
    <property type="entry name" value="ASA_dh"/>
    <property type="match status" value="1"/>
</dbReference>
<evidence type="ECO:0000256" key="5">
    <source>
        <dbReference type="ARBA" id="ARBA00011738"/>
    </source>
</evidence>
<dbReference type="UniPathway" id="UPA00050">
    <property type="reaction ID" value="UER00463"/>
</dbReference>
<feature type="binding site" evidence="15">
    <location>
        <position position="159"/>
    </location>
    <ligand>
        <name>substrate</name>
    </ligand>
</feature>
<dbReference type="EMBL" id="JH651384">
    <property type="protein sequence ID" value="EIJ36153.1"/>
    <property type="molecule type" value="Genomic_DNA"/>
</dbReference>
<dbReference type="InterPro" id="IPR000534">
    <property type="entry name" value="Semialdehyde_DH_NAD-bd"/>
</dbReference>
<evidence type="ECO:0000313" key="18">
    <source>
        <dbReference type="Proteomes" id="UP000005317"/>
    </source>
</evidence>
<reference evidence="18" key="1">
    <citation type="journal article" date="2011" name="Stand. Genomic Sci.">
        <title>Genome sequence of the filamentous, gliding Thiothrix nivea neotype strain (JP2(T)).</title>
        <authorList>
            <person name="Lapidus A."/>
            <person name="Nolan M."/>
            <person name="Lucas S."/>
            <person name="Glavina Del Rio T."/>
            <person name="Tice H."/>
            <person name="Cheng J.F."/>
            <person name="Tapia R."/>
            <person name="Han C."/>
            <person name="Goodwin L."/>
            <person name="Pitluck S."/>
            <person name="Liolios K."/>
            <person name="Pagani I."/>
            <person name="Ivanova N."/>
            <person name="Huntemann M."/>
            <person name="Mavromatis K."/>
            <person name="Mikhailova N."/>
            <person name="Pati A."/>
            <person name="Chen A."/>
            <person name="Palaniappan K."/>
            <person name="Land M."/>
            <person name="Brambilla E.M."/>
            <person name="Rohde M."/>
            <person name="Abt B."/>
            <person name="Verbarg S."/>
            <person name="Goker M."/>
            <person name="Bristow J."/>
            <person name="Eisen J.A."/>
            <person name="Markowitz V."/>
            <person name="Hugenholtz P."/>
            <person name="Kyrpides N.C."/>
            <person name="Klenk H.P."/>
            <person name="Woyke T."/>
        </authorList>
    </citation>
    <scope>NUCLEOTIDE SEQUENCE [LARGE SCALE GENOMIC DNA]</scope>
    <source>
        <strain evidence="18">ATCC 35100 / DSM 5205 / JP2</strain>
    </source>
</reference>
<feature type="domain" description="Semialdehyde dehydrogenase NAD-binding" evidence="16">
    <location>
        <begin position="6"/>
        <end position="121"/>
    </location>
</feature>
<evidence type="ECO:0000256" key="3">
    <source>
        <dbReference type="ARBA" id="ARBA00005097"/>
    </source>
</evidence>
<feature type="binding site" evidence="15">
    <location>
        <position position="319"/>
    </location>
    <ligand>
        <name>NADP(+)</name>
        <dbReference type="ChEBI" id="CHEBI:58349"/>
    </ligand>
</feature>
<feature type="active site" description="Proton acceptor" evidence="15">
    <location>
        <position position="245"/>
    </location>
</feature>
<evidence type="ECO:0000256" key="14">
    <source>
        <dbReference type="ARBA" id="ARBA00047891"/>
    </source>
</evidence>
<comment type="pathway">
    <text evidence="2 15">Amino-acid biosynthesis; L-lysine biosynthesis via DAP pathway; (S)-tetrahydrodipicolinate from L-aspartate: step 2/4.</text>
</comment>
<dbReference type="InterPro" id="IPR005986">
    <property type="entry name" value="Asp_semialdehyde_DH_beta"/>
</dbReference>
<comment type="pathway">
    <text evidence="3 15">Amino-acid biosynthesis; L-threonine biosynthesis; L-threonine from L-aspartate: step 2/5.</text>
</comment>
<evidence type="ECO:0000256" key="11">
    <source>
        <dbReference type="ARBA" id="ARBA00023002"/>
    </source>
</evidence>
<keyword evidence="7 15" id="KW-0028">Amino-acid biosynthesis</keyword>
<keyword evidence="8 15" id="KW-0791">Threonine biosynthesis</keyword>
<dbReference type="GO" id="GO:0009088">
    <property type="term" value="P:threonine biosynthetic process"/>
    <property type="evidence" value="ECO:0007669"/>
    <property type="project" value="UniProtKB-UniRule"/>
</dbReference>
<keyword evidence="13 15" id="KW-0486">Methionine biosynthesis</keyword>
<evidence type="ECO:0000256" key="12">
    <source>
        <dbReference type="ARBA" id="ARBA00023154"/>
    </source>
</evidence>
<evidence type="ECO:0000256" key="6">
    <source>
        <dbReference type="ARBA" id="ARBA00013120"/>
    </source>
</evidence>
<dbReference type="CDD" id="cd18131">
    <property type="entry name" value="ASADH_C_bac_euk_like"/>
    <property type="match status" value="1"/>
</dbReference>
<dbReference type="InterPro" id="IPR012280">
    <property type="entry name" value="Semialdhyde_DH_dimer_dom"/>
</dbReference>
<dbReference type="CDD" id="cd02316">
    <property type="entry name" value="VcASADH2_like_N"/>
    <property type="match status" value="1"/>
</dbReference>
<proteinExistence type="inferred from homology"/>
<dbReference type="SMART" id="SM00859">
    <property type="entry name" value="Semialdhyde_dh"/>
    <property type="match status" value="1"/>
</dbReference>
<dbReference type="GO" id="GO:0071266">
    <property type="term" value="P:'de novo' L-methionine biosynthetic process"/>
    <property type="evidence" value="ECO:0007669"/>
    <property type="project" value="UniProtKB-UniRule"/>
</dbReference>
<keyword evidence="12 15" id="KW-0457">Lysine biosynthesis</keyword>
<dbReference type="NCBIfam" id="NF004224">
    <property type="entry name" value="PRK05671.1"/>
    <property type="match status" value="1"/>
</dbReference>
<dbReference type="EC" id="1.2.1.11" evidence="6 15"/>
<dbReference type="NCBIfam" id="NF011456">
    <property type="entry name" value="PRK14874.1"/>
    <property type="match status" value="1"/>
</dbReference>
<evidence type="ECO:0000256" key="4">
    <source>
        <dbReference type="ARBA" id="ARBA00010584"/>
    </source>
</evidence>
<sequence>MTQKMDIAVVGATSLVGEAMLDLLASRKFPVGDVYALEAETDGEQEVDFGGKTLDVEPLAGFDFSGVQLALFAAGEDVAAVYAPLAAEAGCIVIDDSACFRFEDDVPLVVAEVNPQAIADYAQRRIIANPGSGVSQMLAALKPLHDAAGITRINVVTYQAVSGSGRAGVDELARQTAQLLNARPIEPLVYPKQIAFNVLPQIGKFMENSYTWEEMKLVQETRKILDLPTLAVNPTAVRVPVFFGHCEAIHIETQRKLSAEEAADLLSSAPGVEILDERQDGGYPTPVTEAVNAETVFVSRIREDISHPSGLNLWTVADNVRKCAALNSIQIAEILLRDYL</sequence>
<dbReference type="GO" id="GO:0019877">
    <property type="term" value="P:diaminopimelate biosynthetic process"/>
    <property type="evidence" value="ECO:0007669"/>
    <property type="project" value="UniProtKB-UniRule"/>
</dbReference>
<dbReference type="GO" id="GO:0009097">
    <property type="term" value="P:isoleucine biosynthetic process"/>
    <property type="evidence" value="ECO:0007669"/>
    <property type="project" value="UniProtKB-UniRule"/>
</dbReference>
<dbReference type="Proteomes" id="UP000005317">
    <property type="component" value="Unassembled WGS sequence"/>
</dbReference>
<dbReference type="NCBIfam" id="TIGR01296">
    <property type="entry name" value="asd_B"/>
    <property type="match status" value="1"/>
</dbReference>
<comment type="pathway">
    <text evidence="1 15">Amino-acid biosynthesis; L-methionine biosynthesis via de novo pathway; L-homoserine from L-aspartate: step 2/3.</text>
</comment>
<name>A0A656HIE5_THINJ</name>
<comment type="subunit">
    <text evidence="5 15">Homodimer.</text>
</comment>
<comment type="function">
    <text evidence="15">Catalyzes the NADPH-dependent formation of L-aspartate-semialdehyde (L-ASA) by the reductive dephosphorylation of L-aspartyl-4-phosphate.</text>
</comment>
<feature type="binding site" evidence="15">
    <location>
        <begin position="162"/>
        <end position="163"/>
    </location>
    <ligand>
        <name>NADP(+)</name>
        <dbReference type="ChEBI" id="CHEBI:58349"/>
    </ligand>
</feature>
<dbReference type="InterPro" id="IPR036291">
    <property type="entry name" value="NAD(P)-bd_dom_sf"/>
</dbReference>
<gene>
    <name evidence="15" type="primary">asd</name>
    <name evidence="17" type="ORF">Thini_3649</name>
</gene>